<dbReference type="AlphaFoldDB" id="A0A1L9QCH1"/>
<proteinExistence type="predicted"/>
<keyword evidence="1" id="KW-0175">Coiled coil</keyword>
<sequence length="73" mass="8501">MNDKYDKHQTTRNQVNLLMADISEKSEIQRLKDELSQAQETIKSLEETILFLKKENARLNELLGGNDDLPRID</sequence>
<keyword evidence="3" id="KW-1185">Reference proteome</keyword>
<organism evidence="2 3">
    <name type="scientific">Roseofilum reptotaenium AO1-A</name>
    <dbReference type="NCBI Taxonomy" id="1925591"/>
    <lineage>
        <taxon>Bacteria</taxon>
        <taxon>Bacillati</taxon>
        <taxon>Cyanobacteriota</taxon>
        <taxon>Cyanophyceae</taxon>
        <taxon>Desertifilales</taxon>
        <taxon>Desertifilaceae</taxon>
        <taxon>Roseofilum</taxon>
    </lineage>
</organism>
<name>A0A1L9QCH1_9CYAN</name>
<reference evidence="2" key="1">
    <citation type="submission" date="2016-10" db="EMBL/GenBank/DDBJ databases">
        <title>CRISPR-Cas defence system in Roseofilum reptotaenium: evidence of a bacteriophage-cyanobacterium arms race in the coral black band disease.</title>
        <authorList>
            <person name="Buerger P."/>
            <person name="Wood-Charlson E.M."/>
            <person name="Weynberg K.D."/>
            <person name="Willis B."/>
            <person name="Van Oppen M.J."/>
        </authorList>
    </citation>
    <scope>NUCLEOTIDE SEQUENCE [LARGE SCALE GENOMIC DNA]</scope>
    <source>
        <strain evidence="2">AO1-A</strain>
    </source>
</reference>
<evidence type="ECO:0000256" key="1">
    <source>
        <dbReference type="SAM" id="Coils"/>
    </source>
</evidence>
<protein>
    <submittedName>
        <fullName evidence="2">Uncharacterized protein</fullName>
    </submittedName>
</protein>
<gene>
    <name evidence="2" type="ORF">BI308_25865</name>
</gene>
<accession>A0A1L9QCH1</accession>
<evidence type="ECO:0000313" key="3">
    <source>
        <dbReference type="Proteomes" id="UP000183940"/>
    </source>
</evidence>
<dbReference type="EMBL" id="MLAW01000114">
    <property type="protein sequence ID" value="OJJ11386.1"/>
    <property type="molecule type" value="Genomic_DNA"/>
</dbReference>
<dbReference type="Proteomes" id="UP000183940">
    <property type="component" value="Unassembled WGS sequence"/>
</dbReference>
<comment type="caution">
    <text evidence="2">The sequence shown here is derived from an EMBL/GenBank/DDBJ whole genome shotgun (WGS) entry which is preliminary data.</text>
</comment>
<feature type="coiled-coil region" evidence="1">
    <location>
        <begin position="28"/>
        <end position="62"/>
    </location>
</feature>
<evidence type="ECO:0000313" key="2">
    <source>
        <dbReference type="EMBL" id="OJJ11386.1"/>
    </source>
</evidence>